<dbReference type="GO" id="GO:0048471">
    <property type="term" value="C:perinuclear region of cytoplasm"/>
    <property type="evidence" value="ECO:0007669"/>
    <property type="project" value="TreeGrafter"/>
</dbReference>
<dbReference type="GO" id="GO:0005096">
    <property type="term" value="F:GTPase activator activity"/>
    <property type="evidence" value="ECO:0007669"/>
    <property type="project" value="InterPro"/>
</dbReference>
<dbReference type="InterPro" id="IPR001611">
    <property type="entry name" value="Leu-rich_rpt"/>
</dbReference>
<sequence>MASNTVSDSEDWIQAVTAFIQKSGSHRLDLQRKEVEVGTLHSVLKVLPSSQITKLNLEGTDLSNGMTELTEIVTKTKIMDLNISSCNLSNQDLLTFMKVLEKTRVIDLDVSKNYFDFEDGETQELASYLRKSQLTYLNLGTVSFQGSGGLPFVQVLTDTVISHLNLSKATLSKVALVTLFSNLPKTALTSLDVSENQISDDIMEALQLGLKSSNLKILNLRNNNITDAGIITLLSGLVFSQLIELDLSYNDFHVISNILEHLKNTPIKTLYLEGNQVEDREMLFTPELWDNSALQNIDLGECNLSEEVSLNLIRTLKKSKIVKLGLSANNLQQSSITEFANSVKNTKITEVDFSENDLQGEDFDILGNCLKGSQIKSIDISNNFKHPVGDEALAQFITKTKESALESLKMNYNELLSYGAQTIASSLANTNFTYFDLSSNWIEDGVAAIAEILKLTQITILDVSNNKIEDEGAEVLARCLAHTQIVSLNINTNAITDRGAKALAKEIGVENSNLLELKIEENEIENDGLEALAAGIKSTYITTLDVKNNPGDRMLHIDTALWKNRKAAQKLISVFKRITKRDSDGSIGFADNVTSKNVDSFVDDCLWISQTIKLHKNAFNVLIRDESITFSRSQMTTFMNDEFPTEFTKFVGRKVEADVEQHVNLLRKAEKAGLGKITALLLLNRPNYIIDHDRNILHPYVYRLLDKYRLPLFNETLEPFRRRELMDYFCKNSNLEGASLVCRILDPNYRPKKDYNRYPKKGGSKKSEDPTTS</sequence>
<dbReference type="PROSITE" id="PS50003">
    <property type="entry name" value="PH_DOMAIN"/>
    <property type="match status" value="1"/>
</dbReference>
<dbReference type="SMART" id="SM00368">
    <property type="entry name" value="LRR_RI"/>
    <property type="match status" value="8"/>
</dbReference>
<gene>
    <name evidence="3" type="ORF">BEMITA_LOCUS8657</name>
</gene>
<feature type="domain" description="PH" evidence="2">
    <location>
        <begin position="1"/>
        <end position="21"/>
    </location>
</feature>
<dbReference type="InterPro" id="IPR001849">
    <property type="entry name" value="PH_domain"/>
</dbReference>
<evidence type="ECO:0000259" key="2">
    <source>
        <dbReference type="PROSITE" id="PS50003"/>
    </source>
</evidence>
<dbReference type="GO" id="GO:0031267">
    <property type="term" value="F:small GTPase binding"/>
    <property type="evidence" value="ECO:0007669"/>
    <property type="project" value="TreeGrafter"/>
</dbReference>
<evidence type="ECO:0000313" key="3">
    <source>
        <dbReference type="EMBL" id="CAH0389879.1"/>
    </source>
</evidence>
<dbReference type="InterPro" id="IPR032675">
    <property type="entry name" value="LRR_dom_sf"/>
</dbReference>
<protein>
    <recommendedName>
        <fullName evidence="2">PH domain-containing protein</fullName>
    </recommendedName>
</protein>
<dbReference type="GO" id="GO:0005634">
    <property type="term" value="C:nucleus"/>
    <property type="evidence" value="ECO:0007669"/>
    <property type="project" value="TreeGrafter"/>
</dbReference>
<feature type="region of interest" description="Disordered" evidence="1">
    <location>
        <begin position="752"/>
        <end position="773"/>
    </location>
</feature>
<evidence type="ECO:0000313" key="4">
    <source>
        <dbReference type="Proteomes" id="UP001152759"/>
    </source>
</evidence>
<dbReference type="GO" id="GO:0005829">
    <property type="term" value="C:cytosol"/>
    <property type="evidence" value="ECO:0007669"/>
    <property type="project" value="TreeGrafter"/>
</dbReference>
<dbReference type="PANTHER" id="PTHR24113:SF15">
    <property type="entry name" value="NACHT DOMAIN-CONTAINING PROTEIN"/>
    <property type="match status" value="1"/>
</dbReference>
<dbReference type="EMBL" id="OU963866">
    <property type="protein sequence ID" value="CAH0389879.1"/>
    <property type="molecule type" value="Genomic_DNA"/>
</dbReference>
<organism evidence="3 4">
    <name type="scientific">Bemisia tabaci</name>
    <name type="common">Sweetpotato whitefly</name>
    <name type="synonym">Aleurodes tabaci</name>
    <dbReference type="NCBI Taxonomy" id="7038"/>
    <lineage>
        <taxon>Eukaryota</taxon>
        <taxon>Metazoa</taxon>
        <taxon>Ecdysozoa</taxon>
        <taxon>Arthropoda</taxon>
        <taxon>Hexapoda</taxon>
        <taxon>Insecta</taxon>
        <taxon>Pterygota</taxon>
        <taxon>Neoptera</taxon>
        <taxon>Paraneoptera</taxon>
        <taxon>Hemiptera</taxon>
        <taxon>Sternorrhyncha</taxon>
        <taxon>Aleyrodoidea</taxon>
        <taxon>Aleyrodidae</taxon>
        <taxon>Aleyrodinae</taxon>
        <taxon>Bemisia</taxon>
    </lineage>
</organism>
<name>A0A9P0F6E1_BEMTA</name>
<proteinExistence type="predicted"/>
<dbReference type="AlphaFoldDB" id="A0A9P0F6E1"/>
<dbReference type="Gene3D" id="3.80.10.10">
    <property type="entry name" value="Ribonuclease Inhibitor"/>
    <property type="match status" value="3"/>
</dbReference>
<dbReference type="InterPro" id="IPR027038">
    <property type="entry name" value="RanGap"/>
</dbReference>
<dbReference type="Pfam" id="PF13516">
    <property type="entry name" value="LRR_6"/>
    <property type="match status" value="6"/>
</dbReference>
<accession>A0A9P0F6E1</accession>
<evidence type="ECO:0000256" key="1">
    <source>
        <dbReference type="SAM" id="MobiDB-lite"/>
    </source>
</evidence>
<dbReference type="PANTHER" id="PTHR24113">
    <property type="entry name" value="RAN GTPASE-ACTIVATING PROTEIN 1"/>
    <property type="match status" value="1"/>
</dbReference>
<dbReference type="GO" id="GO:0006913">
    <property type="term" value="P:nucleocytoplasmic transport"/>
    <property type="evidence" value="ECO:0007669"/>
    <property type="project" value="TreeGrafter"/>
</dbReference>
<reference evidence="3" key="1">
    <citation type="submission" date="2021-12" db="EMBL/GenBank/DDBJ databases">
        <authorList>
            <person name="King R."/>
        </authorList>
    </citation>
    <scope>NUCLEOTIDE SEQUENCE</scope>
</reference>
<keyword evidence="4" id="KW-1185">Reference proteome</keyword>
<dbReference type="PROSITE" id="PS51450">
    <property type="entry name" value="LRR"/>
    <property type="match status" value="1"/>
</dbReference>
<dbReference type="SUPFAM" id="SSF52047">
    <property type="entry name" value="RNI-like"/>
    <property type="match status" value="2"/>
</dbReference>
<dbReference type="Proteomes" id="UP001152759">
    <property type="component" value="Chromosome 5"/>
</dbReference>